<dbReference type="PANTHER" id="PTHR43124:SF3">
    <property type="entry name" value="CHLORAMPHENICOL EFFLUX PUMP RV0191"/>
    <property type="match status" value="1"/>
</dbReference>
<dbReference type="InterPro" id="IPR050189">
    <property type="entry name" value="MFS_Efflux_Transporters"/>
</dbReference>
<dbReference type="InterPro" id="IPR036259">
    <property type="entry name" value="MFS_trans_sf"/>
</dbReference>
<keyword evidence="9" id="KW-1185">Reference proteome</keyword>
<dbReference type="GO" id="GO:0005886">
    <property type="term" value="C:plasma membrane"/>
    <property type="evidence" value="ECO:0007669"/>
    <property type="project" value="UniProtKB-SubCell"/>
</dbReference>
<sequence length="398" mass="43107">MHSTSSDRESIFGGYEGRLLGLISLATLSGNGAQLLLPPLLPEIINDLAISSTAAGIGLSLMWIFTAAFHYPGGRFSDVLTRKSLLIPSIGIMLSGLLFILIFTNSIGFFIGIIILGIGAGIYTPVAFAQLSDLYIRRRGLALGVNTASLNLGGFFGAIIAVVSLQFFTWRQAFIPLIFTLLIVMILLHYYNDSSYSYSGINLDLTSSIRRLIQTKKIRWALLATVCFGFVWQGILSFYPVFMQAEKGISVTLSGILFGGIFLIGTVVTPVAGRVGDNWGYLYVGVLSTVLTGLGLFFIITFSTFKPLILGTFILALGLSSFWPAMNTYLLSSFPMKNMGGDYGATRTIFIIAESAGPLYIGIMGDYSTFNLGFSTLLISLVISLGIILFLIKFHGEV</sequence>
<feature type="transmembrane region" description="Helical" evidence="6">
    <location>
        <begin position="344"/>
        <end position="363"/>
    </location>
</feature>
<comment type="caution">
    <text evidence="8">The sequence shown here is derived from an EMBL/GenBank/DDBJ whole genome shotgun (WGS) entry which is preliminary data.</text>
</comment>
<keyword evidence="2" id="KW-1003">Cell membrane</keyword>
<evidence type="ECO:0000313" key="8">
    <source>
        <dbReference type="EMBL" id="TKR25171.1"/>
    </source>
</evidence>
<dbReference type="Proteomes" id="UP000308037">
    <property type="component" value="Unassembled WGS sequence"/>
</dbReference>
<accession>A0A4U5JA89</accession>
<feature type="transmembrane region" description="Helical" evidence="6">
    <location>
        <begin position="280"/>
        <end position="302"/>
    </location>
</feature>
<feature type="transmembrane region" description="Helical" evidence="6">
    <location>
        <begin position="109"/>
        <end position="129"/>
    </location>
</feature>
<dbReference type="PANTHER" id="PTHR43124">
    <property type="entry name" value="PURINE EFFLUX PUMP PBUE"/>
    <property type="match status" value="1"/>
</dbReference>
<feature type="transmembrane region" description="Helical" evidence="6">
    <location>
        <begin position="85"/>
        <end position="103"/>
    </location>
</feature>
<dbReference type="GO" id="GO:0022857">
    <property type="term" value="F:transmembrane transporter activity"/>
    <property type="evidence" value="ECO:0007669"/>
    <property type="project" value="InterPro"/>
</dbReference>
<feature type="transmembrane region" description="Helical" evidence="6">
    <location>
        <begin position="369"/>
        <end position="392"/>
    </location>
</feature>
<protein>
    <submittedName>
        <fullName evidence="8">MFS transporter</fullName>
    </submittedName>
</protein>
<evidence type="ECO:0000256" key="3">
    <source>
        <dbReference type="ARBA" id="ARBA00022692"/>
    </source>
</evidence>
<organism evidence="8 9">
    <name type="scientific">Natronomonas salsuginis</name>
    <dbReference type="NCBI Taxonomy" id="2217661"/>
    <lineage>
        <taxon>Archaea</taxon>
        <taxon>Methanobacteriati</taxon>
        <taxon>Methanobacteriota</taxon>
        <taxon>Stenosarchaea group</taxon>
        <taxon>Halobacteria</taxon>
        <taxon>Halobacteriales</taxon>
        <taxon>Natronomonadaceae</taxon>
        <taxon>Natronomonas</taxon>
    </lineage>
</organism>
<dbReference type="RefSeq" id="WP_137277185.1">
    <property type="nucleotide sequence ID" value="NZ_QKNX01000005.1"/>
</dbReference>
<dbReference type="OrthoDB" id="200998at2157"/>
<keyword evidence="5 6" id="KW-0472">Membrane</keyword>
<dbReference type="InterPro" id="IPR020846">
    <property type="entry name" value="MFS_dom"/>
</dbReference>
<keyword evidence="4 6" id="KW-1133">Transmembrane helix</keyword>
<dbReference type="EMBL" id="QKNX01000005">
    <property type="protein sequence ID" value="TKR25171.1"/>
    <property type="molecule type" value="Genomic_DNA"/>
</dbReference>
<proteinExistence type="predicted"/>
<feature type="transmembrane region" description="Helical" evidence="6">
    <location>
        <begin position="248"/>
        <end position="268"/>
    </location>
</feature>
<feature type="transmembrane region" description="Helical" evidence="6">
    <location>
        <begin position="141"/>
        <end position="167"/>
    </location>
</feature>
<dbReference type="InterPro" id="IPR011701">
    <property type="entry name" value="MFS"/>
</dbReference>
<feature type="transmembrane region" description="Helical" evidence="6">
    <location>
        <begin position="49"/>
        <end position="73"/>
    </location>
</feature>
<dbReference type="AlphaFoldDB" id="A0A4U5JA89"/>
<reference evidence="8 9" key="1">
    <citation type="submission" date="2019-04" db="EMBL/GenBank/DDBJ databases">
        <title>Natronomonas sp. F20-122 a newhaloarchaeon isolated from a saline saltern of Isla Bacuta, Huelva, Spain.</title>
        <authorList>
            <person name="Duran-Viseras A."/>
            <person name="Sanchez-Porro C."/>
            <person name="Ventosa A."/>
        </authorList>
    </citation>
    <scope>NUCLEOTIDE SEQUENCE [LARGE SCALE GENOMIC DNA]</scope>
    <source>
        <strain evidence="8 9">F20-122</strain>
    </source>
</reference>
<dbReference type="SUPFAM" id="SSF103473">
    <property type="entry name" value="MFS general substrate transporter"/>
    <property type="match status" value="1"/>
</dbReference>
<evidence type="ECO:0000256" key="6">
    <source>
        <dbReference type="SAM" id="Phobius"/>
    </source>
</evidence>
<feature type="transmembrane region" description="Helical" evidence="6">
    <location>
        <begin position="308"/>
        <end position="332"/>
    </location>
</feature>
<feature type="transmembrane region" description="Helical" evidence="6">
    <location>
        <begin position="220"/>
        <end position="242"/>
    </location>
</feature>
<evidence type="ECO:0000256" key="5">
    <source>
        <dbReference type="ARBA" id="ARBA00023136"/>
    </source>
</evidence>
<dbReference type="Pfam" id="PF07690">
    <property type="entry name" value="MFS_1"/>
    <property type="match status" value="1"/>
</dbReference>
<feature type="domain" description="Major facilitator superfamily (MFS) profile" evidence="7">
    <location>
        <begin position="10"/>
        <end position="398"/>
    </location>
</feature>
<evidence type="ECO:0000256" key="4">
    <source>
        <dbReference type="ARBA" id="ARBA00022989"/>
    </source>
</evidence>
<dbReference type="Gene3D" id="1.20.1250.20">
    <property type="entry name" value="MFS general substrate transporter like domains"/>
    <property type="match status" value="2"/>
</dbReference>
<evidence type="ECO:0000259" key="7">
    <source>
        <dbReference type="PROSITE" id="PS50850"/>
    </source>
</evidence>
<evidence type="ECO:0000256" key="1">
    <source>
        <dbReference type="ARBA" id="ARBA00004651"/>
    </source>
</evidence>
<dbReference type="PROSITE" id="PS50850">
    <property type="entry name" value="MFS"/>
    <property type="match status" value="1"/>
</dbReference>
<feature type="transmembrane region" description="Helical" evidence="6">
    <location>
        <begin position="173"/>
        <end position="191"/>
    </location>
</feature>
<name>A0A4U5JA89_9EURY</name>
<evidence type="ECO:0000313" key="9">
    <source>
        <dbReference type="Proteomes" id="UP000308037"/>
    </source>
</evidence>
<comment type="subcellular location">
    <subcellularLocation>
        <location evidence="1">Cell membrane</location>
        <topology evidence="1">Multi-pass membrane protein</topology>
    </subcellularLocation>
</comment>
<gene>
    <name evidence="8" type="ORF">DM868_12620</name>
</gene>
<keyword evidence="3 6" id="KW-0812">Transmembrane</keyword>
<evidence type="ECO:0000256" key="2">
    <source>
        <dbReference type="ARBA" id="ARBA00022475"/>
    </source>
</evidence>